<dbReference type="EMBL" id="GG662502">
    <property type="protein sequence ID" value="EAR84520.2"/>
    <property type="molecule type" value="Genomic_DNA"/>
</dbReference>
<dbReference type="KEGG" id="tet:TTHERM_00655480"/>
<dbReference type="Gene3D" id="1.25.40.20">
    <property type="entry name" value="Ankyrin repeat-containing domain"/>
    <property type="match status" value="1"/>
</dbReference>
<dbReference type="GeneID" id="7832791"/>
<gene>
    <name evidence="1" type="ORF">TTHERM_00655480</name>
</gene>
<reference evidence="2" key="1">
    <citation type="journal article" date="2006" name="PLoS Biol.">
        <title>Macronuclear genome sequence of the ciliate Tetrahymena thermophila, a model eukaryote.</title>
        <authorList>
            <person name="Eisen J.A."/>
            <person name="Coyne R.S."/>
            <person name="Wu M."/>
            <person name="Wu D."/>
            <person name="Thiagarajan M."/>
            <person name="Wortman J.R."/>
            <person name="Badger J.H."/>
            <person name="Ren Q."/>
            <person name="Amedeo P."/>
            <person name="Jones K.M."/>
            <person name="Tallon L.J."/>
            <person name="Delcher A.L."/>
            <person name="Salzberg S.L."/>
            <person name="Silva J.C."/>
            <person name="Haas B.J."/>
            <person name="Majoros W.H."/>
            <person name="Farzad M."/>
            <person name="Carlton J.M."/>
            <person name="Smith R.K. Jr."/>
            <person name="Garg J."/>
            <person name="Pearlman R.E."/>
            <person name="Karrer K.M."/>
            <person name="Sun L."/>
            <person name="Manning G."/>
            <person name="Elde N.C."/>
            <person name="Turkewitz A.P."/>
            <person name="Asai D.J."/>
            <person name="Wilkes D.E."/>
            <person name="Wang Y."/>
            <person name="Cai H."/>
            <person name="Collins K."/>
            <person name="Stewart B.A."/>
            <person name="Lee S.R."/>
            <person name="Wilamowska K."/>
            <person name="Weinberg Z."/>
            <person name="Ruzzo W.L."/>
            <person name="Wloga D."/>
            <person name="Gaertig J."/>
            <person name="Frankel J."/>
            <person name="Tsao C.-C."/>
            <person name="Gorovsky M.A."/>
            <person name="Keeling P.J."/>
            <person name="Waller R.F."/>
            <person name="Patron N.J."/>
            <person name="Cherry J.M."/>
            <person name="Stover N.A."/>
            <person name="Krieger C.J."/>
            <person name="del Toro C."/>
            <person name="Ryder H.F."/>
            <person name="Williamson S.C."/>
            <person name="Barbeau R.A."/>
            <person name="Hamilton E.P."/>
            <person name="Orias E."/>
        </authorList>
    </citation>
    <scope>NUCLEOTIDE SEQUENCE [LARGE SCALE GENOMIC DNA]</scope>
    <source>
        <strain evidence="2">SB210</strain>
    </source>
</reference>
<dbReference type="AlphaFoldDB" id="Q22H04"/>
<dbReference type="OrthoDB" id="341259at2759"/>
<dbReference type="SUPFAM" id="SSF48403">
    <property type="entry name" value="Ankyrin repeat"/>
    <property type="match status" value="1"/>
</dbReference>
<dbReference type="InterPro" id="IPR036770">
    <property type="entry name" value="Ankyrin_rpt-contain_sf"/>
</dbReference>
<sequence>MSKIFRQQIIQVGQMINENVTLERVQEYNKDVQFRNMSRSIASGNVSSFIEAAHNLESEFPEFDYKTEYQKKDPELNTMLHNACINYKYFMIKHLLQNGFLSQINSKNNQGRTPLMNLVINICTNSRFNQGAFDLLLRSGADILVKDNLGRTIMDYLQLLGDKFNGADYIKQKYAEMKTRESRLNLLYCINQSTQNNEYIKKLNFYEKLSIMKYM</sequence>
<evidence type="ECO:0000313" key="2">
    <source>
        <dbReference type="Proteomes" id="UP000009168"/>
    </source>
</evidence>
<accession>Q22H04</accession>
<dbReference type="Pfam" id="PF12796">
    <property type="entry name" value="Ank_2"/>
    <property type="match status" value="1"/>
</dbReference>
<dbReference type="RefSeq" id="XP_001032183.2">
    <property type="nucleotide sequence ID" value="XM_001032183.2"/>
</dbReference>
<organism evidence="1 2">
    <name type="scientific">Tetrahymena thermophila (strain SB210)</name>
    <dbReference type="NCBI Taxonomy" id="312017"/>
    <lineage>
        <taxon>Eukaryota</taxon>
        <taxon>Sar</taxon>
        <taxon>Alveolata</taxon>
        <taxon>Ciliophora</taxon>
        <taxon>Intramacronucleata</taxon>
        <taxon>Oligohymenophorea</taxon>
        <taxon>Hymenostomatida</taxon>
        <taxon>Tetrahymenina</taxon>
        <taxon>Tetrahymenidae</taxon>
        <taxon>Tetrahymena</taxon>
    </lineage>
</organism>
<dbReference type="InParanoid" id="Q22H04"/>
<name>Q22H04_TETTS</name>
<dbReference type="InterPro" id="IPR002110">
    <property type="entry name" value="Ankyrin_rpt"/>
</dbReference>
<evidence type="ECO:0000313" key="1">
    <source>
        <dbReference type="EMBL" id="EAR84520.2"/>
    </source>
</evidence>
<dbReference type="Proteomes" id="UP000009168">
    <property type="component" value="Unassembled WGS sequence"/>
</dbReference>
<dbReference type="HOGENOM" id="CLU_1506361_0_0_1"/>
<protein>
    <submittedName>
        <fullName evidence="1">Ankyrin repeat protein</fullName>
    </submittedName>
</protein>
<keyword evidence="2" id="KW-1185">Reference proteome</keyword>
<proteinExistence type="predicted"/>